<dbReference type="AlphaFoldDB" id="A0AAW2BIX6"/>
<feature type="domain" description="Late embryogenesis abundant protein LEA-2 subgroup" evidence="6">
    <location>
        <begin position="116"/>
        <end position="203"/>
    </location>
</feature>
<evidence type="ECO:0000256" key="5">
    <source>
        <dbReference type="SAM" id="Phobius"/>
    </source>
</evidence>
<proteinExistence type="predicted"/>
<evidence type="ECO:0000313" key="7">
    <source>
        <dbReference type="EMBL" id="KAK9985959.1"/>
    </source>
</evidence>
<dbReference type="PANTHER" id="PTHR31234">
    <property type="entry name" value="LATE EMBRYOGENESIS ABUNDANT (LEA) HYDROXYPROLINE-RICH GLYCOPROTEIN FAMILY"/>
    <property type="match status" value="1"/>
</dbReference>
<dbReference type="GO" id="GO:0098542">
    <property type="term" value="P:defense response to other organism"/>
    <property type="evidence" value="ECO:0007669"/>
    <property type="project" value="InterPro"/>
</dbReference>
<sequence length="315" mass="35169">MASASTGAPEKTVTGYPAQSSQVAAGYPAYAYAAPPPSYGPGLGPNPVQDYYRRRNAFLCRVITCGTVVFTIIGLIFFVAWLVLKPRIPEFRVDSASVSQLNLTQSALSADWNFTLFVRNPNTKLSLYYDRLEASVFYPGSRDSLSTTTLQPFSQSKRNQTWVPVRFEVTSEYVGEDVAARISGEKLTGSVGFRVRVFALVKFRSGFWWTRERLLRVYCDRVQIGVDPKNGTGSGLCLRNCSPISYQDIFQCELCLVKLRRITRNSLLLSFVLMPECLYSSPVFFPYNSSFSAYCTSSLILVLINPSDRQSGRTS</sequence>
<protein>
    <recommendedName>
        <fullName evidence="6">Late embryogenesis abundant protein LEA-2 subgroup domain-containing protein</fullName>
    </recommendedName>
</protein>
<evidence type="ECO:0000256" key="1">
    <source>
        <dbReference type="ARBA" id="ARBA00004167"/>
    </source>
</evidence>
<keyword evidence="3 5" id="KW-1133">Transmembrane helix</keyword>
<dbReference type="InterPro" id="IPR044839">
    <property type="entry name" value="NDR1-like"/>
</dbReference>
<dbReference type="Pfam" id="PF03168">
    <property type="entry name" value="LEA_2"/>
    <property type="match status" value="1"/>
</dbReference>
<dbReference type="Proteomes" id="UP001459277">
    <property type="component" value="Unassembled WGS sequence"/>
</dbReference>
<evidence type="ECO:0000313" key="8">
    <source>
        <dbReference type="Proteomes" id="UP001459277"/>
    </source>
</evidence>
<dbReference type="PANTHER" id="PTHR31234:SF55">
    <property type="entry name" value="LATE EMBRYOGENESIS ABUNDANT (LEA) HYDROXYPROLINE-RICH GLYCOPROTEIN FAMILY"/>
    <property type="match status" value="1"/>
</dbReference>
<dbReference type="InterPro" id="IPR004864">
    <property type="entry name" value="LEA_2"/>
</dbReference>
<accession>A0AAW2BIX6</accession>
<comment type="caution">
    <text evidence="7">The sequence shown here is derived from an EMBL/GenBank/DDBJ whole genome shotgun (WGS) entry which is preliminary data.</text>
</comment>
<dbReference type="EMBL" id="JAZDWU010000011">
    <property type="protein sequence ID" value="KAK9985959.1"/>
    <property type="molecule type" value="Genomic_DNA"/>
</dbReference>
<organism evidence="7 8">
    <name type="scientific">Lithocarpus litseifolius</name>
    <dbReference type="NCBI Taxonomy" id="425828"/>
    <lineage>
        <taxon>Eukaryota</taxon>
        <taxon>Viridiplantae</taxon>
        <taxon>Streptophyta</taxon>
        <taxon>Embryophyta</taxon>
        <taxon>Tracheophyta</taxon>
        <taxon>Spermatophyta</taxon>
        <taxon>Magnoliopsida</taxon>
        <taxon>eudicotyledons</taxon>
        <taxon>Gunneridae</taxon>
        <taxon>Pentapetalae</taxon>
        <taxon>rosids</taxon>
        <taxon>fabids</taxon>
        <taxon>Fagales</taxon>
        <taxon>Fagaceae</taxon>
        <taxon>Lithocarpus</taxon>
    </lineage>
</organism>
<gene>
    <name evidence="7" type="ORF">SO802_030910</name>
</gene>
<keyword evidence="2 5" id="KW-0812">Transmembrane</keyword>
<keyword evidence="4 5" id="KW-0472">Membrane</keyword>
<comment type="subcellular location">
    <subcellularLocation>
        <location evidence="1">Membrane</location>
        <topology evidence="1">Single-pass membrane protein</topology>
    </subcellularLocation>
</comment>
<evidence type="ECO:0000256" key="3">
    <source>
        <dbReference type="ARBA" id="ARBA00022989"/>
    </source>
</evidence>
<keyword evidence="8" id="KW-1185">Reference proteome</keyword>
<evidence type="ECO:0000256" key="4">
    <source>
        <dbReference type="ARBA" id="ARBA00023136"/>
    </source>
</evidence>
<evidence type="ECO:0000256" key="2">
    <source>
        <dbReference type="ARBA" id="ARBA00022692"/>
    </source>
</evidence>
<reference evidence="7 8" key="1">
    <citation type="submission" date="2024-01" db="EMBL/GenBank/DDBJ databases">
        <title>A telomere-to-telomere, gap-free genome of sweet tea (Lithocarpus litseifolius).</title>
        <authorList>
            <person name="Zhou J."/>
        </authorList>
    </citation>
    <scope>NUCLEOTIDE SEQUENCE [LARGE SCALE GENOMIC DNA]</scope>
    <source>
        <strain evidence="7">Zhou-2022a</strain>
        <tissue evidence="7">Leaf</tissue>
    </source>
</reference>
<dbReference type="GO" id="GO:0005886">
    <property type="term" value="C:plasma membrane"/>
    <property type="evidence" value="ECO:0007669"/>
    <property type="project" value="TreeGrafter"/>
</dbReference>
<feature type="transmembrane region" description="Helical" evidence="5">
    <location>
        <begin position="61"/>
        <end position="84"/>
    </location>
</feature>
<name>A0AAW2BIX6_9ROSI</name>
<evidence type="ECO:0000259" key="6">
    <source>
        <dbReference type="Pfam" id="PF03168"/>
    </source>
</evidence>